<evidence type="ECO:0000313" key="1">
    <source>
        <dbReference type="EMBL" id="KAB1077606.1"/>
    </source>
</evidence>
<dbReference type="SUPFAM" id="SSF75708">
    <property type="entry name" value="Chemotaxis phosphatase CheZ"/>
    <property type="match status" value="1"/>
</dbReference>
<dbReference type="Gene3D" id="1.10.287.500">
    <property type="entry name" value="Helix hairpin bin"/>
    <property type="match status" value="1"/>
</dbReference>
<proteinExistence type="predicted"/>
<name>A0A6L3SY54_9HYPH</name>
<reference evidence="1 2" key="1">
    <citation type="submission" date="2019-09" db="EMBL/GenBank/DDBJ databases">
        <title>YIM 48816 draft genome.</title>
        <authorList>
            <person name="Jiang L."/>
        </authorList>
    </citation>
    <scope>NUCLEOTIDE SEQUENCE [LARGE SCALE GENOMIC DNA]</scope>
    <source>
        <strain evidence="1 2">YIM 48816</strain>
    </source>
</reference>
<keyword evidence="2" id="KW-1185">Reference proteome</keyword>
<accession>A0A6L3SY54</accession>
<gene>
    <name evidence="1" type="ORF">F6X53_17900</name>
</gene>
<dbReference type="Proteomes" id="UP000474159">
    <property type="component" value="Unassembled WGS sequence"/>
</dbReference>
<sequence>MTIKRYRIEDSLGLAPASAGEAAPTAGMSAAQTARLDEILGAIQTLQRLTQASASETIDACRRELNEAFSMRGELDLMKEAITRTKQEIAALHRSENSGKGMRRAADELDAVVGSTERATTSLLTAIEDIETNANMLRASMGKAGQDNVDAILERVIVAYEACNFQDLTGQRISKIVGVLKFVEDHLDRVIEAWSGLDSFRDFASLQDAGPNIDDESSLLNGPKLEDDIGHVDQTDIDALFD</sequence>
<dbReference type="OrthoDB" id="5455460at2"/>
<protein>
    <submittedName>
        <fullName evidence="1">Chemotaxis protein</fullName>
    </submittedName>
</protein>
<dbReference type="RefSeq" id="WP_151001559.1">
    <property type="nucleotide sequence ID" value="NZ_BPQY01000306.1"/>
</dbReference>
<dbReference type="EMBL" id="VZZK01000019">
    <property type="protein sequence ID" value="KAB1077606.1"/>
    <property type="molecule type" value="Genomic_DNA"/>
</dbReference>
<evidence type="ECO:0000313" key="2">
    <source>
        <dbReference type="Proteomes" id="UP000474159"/>
    </source>
</evidence>
<organism evidence="1 2">
    <name type="scientific">Methylobacterium soli</name>
    <dbReference type="NCBI Taxonomy" id="553447"/>
    <lineage>
        <taxon>Bacteria</taxon>
        <taxon>Pseudomonadati</taxon>
        <taxon>Pseudomonadota</taxon>
        <taxon>Alphaproteobacteria</taxon>
        <taxon>Hyphomicrobiales</taxon>
        <taxon>Methylobacteriaceae</taxon>
        <taxon>Methylobacterium</taxon>
    </lineage>
</organism>
<comment type="caution">
    <text evidence="1">The sequence shown here is derived from an EMBL/GenBank/DDBJ whole genome shotgun (WGS) entry which is preliminary data.</text>
</comment>
<dbReference type="AlphaFoldDB" id="A0A6L3SY54"/>